<proteinExistence type="predicted"/>
<name>A0AAE1E549_9GAST</name>
<gene>
    <name evidence="2" type="ORF">RRG08_012874</name>
</gene>
<comment type="caution">
    <text evidence="2">The sequence shown here is derived from an EMBL/GenBank/DDBJ whole genome shotgun (WGS) entry which is preliminary data.</text>
</comment>
<keyword evidence="3" id="KW-1185">Reference proteome</keyword>
<organism evidence="2 3">
    <name type="scientific">Elysia crispata</name>
    <name type="common">lettuce slug</name>
    <dbReference type="NCBI Taxonomy" id="231223"/>
    <lineage>
        <taxon>Eukaryota</taxon>
        <taxon>Metazoa</taxon>
        <taxon>Spiralia</taxon>
        <taxon>Lophotrochozoa</taxon>
        <taxon>Mollusca</taxon>
        <taxon>Gastropoda</taxon>
        <taxon>Heterobranchia</taxon>
        <taxon>Euthyneura</taxon>
        <taxon>Panpulmonata</taxon>
        <taxon>Sacoglossa</taxon>
        <taxon>Placobranchoidea</taxon>
        <taxon>Plakobranchidae</taxon>
        <taxon>Elysia</taxon>
    </lineage>
</organism>
<sequence length="147" mass="16323">MAALVPTPVQLQVDQYGVRLFNARSIIVFARKRVRCAQQAGEVLHSFNRQAAASVGRVAHGNFAECKSLRLDFPFECEPRVGRSLPQPEKPLQNESESKSNSENVNKSSVLDCLSTSKNTGRWNESQLVKLKDDPGGTVTISYQFQD</sequence>
<evidence type="ECO:0000313" key="3">
    <source>
        <dbReference type="Proteomes" id="UP001283361"/>
    </source>
</evidence>
<dbReference type="AlphaFoldDB" id="A0AAE1E549"/>
<feature type="region of interest" description="Disordered" evidence="1">
    <location>
        <begin position="82"/>
        <end position="110"/>
    </location>
</feature>
<dbReference type="EMBL" id="JAWDGP010001273">
    <property type="protein sequence ID" value="KAK3793198.1"/>
    <property type="molecule type" value="Genomic_DNA"/>
</dbReference>
<dbReference type="Proteomes" id="UP001283361">
    <property type="component" value="Unassembled WGS sequence"/>
</dbReference>
<evidence type="ECO:0000256" key="1">
    <source>
        <dbReference type="SAM" id="MobiDB-lite"/>
    </source>
</evidence>
<accession>A0AAE1E549</accession>
<evidence type="ECO:0000313" key="2">
    <source>
        <dbReference type="EMBL" id="KAK3793198.1"/>
    </source>
</evidence>
<feature type="compositionally biased region" description="Low complexity" evidence="1">
    <location>
        <begin position="99"/>
        <end position="110"/>
    </location>
</feature>
<protein>
    <submittedName>
        <fullName evidence="2">Uncharacterized protein</fullName>
    </submittedName>
</protein>
<reference evidence="2" key="1">
    <citation type="journal article" date="2023" name="G3 (Bethesda)">
        <title>A reference genome for the long-term kleptoplast-retaining sea slug Elysia crispata morphotype clarki.</title>
        <authorList>
            <person name="Eastman K.E."/>
            <person name="Pendleton A.L."/>
            <person name="Shaikh M.A."/>
            <person name="Suttiyut T."/>
            <person name="Ogas R."/>
            <person name="Tomko P."/>
            <person name="Gavelis G."/>
            <person name="Widhalm J.R."/>
            <person name="Wisecaver J.H."/>
        </authorList>
    </citation>
    <scope>NUCLEOTIDE SEQUENCE</scope>
    <source>
        <strain evidence="2">ECLA1</strain>
    </source>
</reference>